<comment type="similarity">
    <text evidence="7">Belongs to the binding-protein-dependent transport system permease family.</text>
</comment>
<dbReference type="GO" id="GO:0055085">
    <property type="term" value="P:transmembrane transport"/>
    <property type="evidence" value="ECO:0007669"/>
    <property type="project" value="InterPro"/>
</dbReference>
<sequence length="440" mass="48048">MGTYILRKIAYGIVILFGVVTGVFFLQNATGGNPALLAGGQNATDEIIKNIERDLGLDLPLYQRYFLYLNDLSPVSFHSEDPESRVFMDTAKYDAVSLMDVGGSTMYFKYPYLGKSYKDKSFVSDVIFDKMDDTIVLALGAVTIAFVLGVIFGILSALNKGSFIDNSSFIIAVAGMSAPSFLTGSIISFVFGELWSETMDIPLLPAFAVVFALVIGVIVLILQNRKKEREDKERISVSKVLLWAFKGLVIGCSVWFVYIIGYSIFGFESLSWLGAVVEGPGTGLNVTGHLYSVNDYTGEEFLTLENLILPAITLGIRPLALVTQLMRSSMLDVMNEDYIRTARAKGLSETKVVLKHGLKNALNPVVTALSGSFASLLAGAVFVEKVFDWDGIGNVLLGAIQNSNMPLILGVTIVISTFFVIINLIVDIIYGLLDPRIRLK</sequence>
<feature type="transmembrane region" description="Helical" evidence="7">
    <location>
        <begin position="169"/>
        <end position="191"/>
    </location>
</feature>
<feature type="transmembrane region" description="Helical" evidence="7">
    <location>
        <begin position="243"/>
        <end position="265"/>
    </location>
</feature>
<protein>
    <recommendedName>
        <fullName evidence="8">ABC transmembrane type-1 domain-containing protein</fullName>
    </recommendedName>
</protein>
<dbReference type="PANTHER" id="PTHR43163">
    <property type="entry name" value="DIPEPTIDE TRANSPORT SYSTEM PERMEASE PROTEIN DPPB-RELATED"/>
    <property type="match status" value="1"/>
</dbReference>
<keyword evidence="6 7" id="KW-0472">Membrane</keyword>
<dbReference type="GO" id="GO:0005886">
    <property type="term" value="C:plasma membrane"/>
    <property type="evidence" value="ECO:0007669"/>
    <property type="project" value="UniProtKB-SubCell"/>
</dbReference>
<dbReference type="RefSeq" id="WP_258542700.1">
    <property type="nucleotide sequence ID" value="NZ_OU015584.1"/>
</dbReference>
<dbReference type="CDD" id="cd06261">
    <property type="entry name" value="TM_PBP2"/>
    <property type="match status" value="1"/>
</dbReference>
<evidence type="ECO:0000256" key="1">
    <source>
        <dbReference type="ARBA" id="ARBA00004651"/>
    </source>
</evidence>
<evidence type="ECO:0000256" key="3">
    <source>
        <dbReference type="ARBA" id="ARBA00022475"/>
    </source>
</evidence>
<dbReference type="SUPFAM" id="SSF161098">
    <property type="entry name" value="MetI-like"/>
    <property type="match status" value="1"/>
</dbReference>
<dbReference type="Pfam" id="PF19300">
    <property type="entry name" value="BPD_transp_1_N"/>
    <property type="match status" value="1"/>
</dbReference>
<dbReference type="EMBL" id="OU015584">
    <property type="protein sequence ID" value="CAG5084463.1"/>
    <property type="molecule type" value="Genomic_DNA"/>
</dbReference>
<feature type="transmembrane region" description="Helical" evidence="7">
    <location>
        <begin position="365"/>
        <end position="387"/>
    </location>
</feature>
<organism evidence="9 10">
    <name type="scientific">Parvicella tangerina</name>
    <dbReference type="NCBI Taxonomy" id="2829795"/>
    <lineage>
        <taxon>Bacteria</taxon>
        <taxon>Pseudomonadati</taxon>
        <taxon>Bacteroidota</taxon>
        <taxon>Flavobacteriia</taxon>
        <taxon>Flavobacteriales</taxon>
        <taxon>Parvicellaceae</taxon>
        <taxon>Parvicella</taxon>
    </lineage>
</organism>
<evidence type="ECO:0000256" key="5">
    <source>
        <dbReference type="ARBA" id="ARBA00022989"/>
    </source>
</evidence>
<evidence type="ECO:0000313" key="10">
    <source>
        <dbReference type="Proteomes" id="UP000683507"/>
    </source>
</evidence>
<dbReference type="AlphaFoldDB" id="A0A916JNS0"/>
<feature type="transmembrane region" description="Helical" evidence="7">
    <location>
        <begin position="203"/>
        <end position="222"/>
    </location>
</feature>
<feature type="transmembrane region" description="Helical" evidence="7">
    <location>
        <begin position="9"/>
        <end position="27"/>
    </location>
</feature>
<evidence type="ECO:0000259" key="8">
    <source>
        <dbReference type="PROSITE" id="PS50928"/>
    </source>
</evidence>
<dbReference type="InterPro" id="IPR045621">
    <property type="entry name" value="BPD_transp_1_N"/>
</dbReference>
<dbReference type="InterPro" id="IPR035906">
    <property type="entry name" value="MetI-like_sf"/>
</dbReference>
<dbReference type="Gene3D" id="1.10.3720.10">
    <property type="entry name" value="MetI-like"/>
    <property type="match status" value="1"/>
</dbReference>
<feature type="transmembrane region" description="Helical" evidence="7">
    <location>
        <begin position="407"/>
        <end position="433"/>
    </location>
</feature>
<dbReference type="KEGG" id="ptan:CRYO30217_02471"/>
<dbReference type="Pfam" id="PF00528">
    <property type="entry name" value="BPD_transp_1"/>
    <property type="match status" value="1"/>
</dbReference>
<evidence type="ECO:0000256" key="4">
    <source>
        <dbReference type="ARBA" id="ARBA00022692"/>
    </source>
</evidence>
<dbReference type="PANTHER" id="PTHR43163:SF6">
    <property type="entry name" value="DIPEPTIDE TRANSPORT SYSTEM PERMEASE PROTEIN DPPB-RELATED"/>
    <property type="match status" value="1"/>
</dbReference>
<gene>
    <name evidence="9" type="ORF">CRYO30217_02471</name>
</gene>
<evidence type="ECO:0000256" key="6">
    <source>
        <dbReference type="ARBA" id="ARBA00023136"/>
    </source>
</evidence>
<accession>A0A916JNS0</accession>
<feature type="domain" description="ABC transmembrane type-1" evidence="8">
    <location>
        <begin position="131"/>
        <end position="430"/>
    </location>
</feature>
<comment type="subcellular location">
    <subcellularLocation>
        <location evidence="1 7">Cell membrane</location>
        <topology evidence="1 7">Multi-pass membrane protein</topology>
    </subcellularLocation>
</comment>
<keyword evidence="2 7" id="KW-0813">Transport</keyword>
<feature type="transmembrane region" description="Helical" evidence="7">
    <location>
        <begin position="307"/>
        <end position="326"/>
    </location>
</feature>
<reference evidence="9" key="1">
    <citation type="submission" date="2021-04" db="EMBL/GenBank/DDBJ databases">
        <authorList>
            <person name="Rodrigo-Torres L."/>
            <person name="Arahal R. D."/>
            <person name="Lucena T."/>
        </authorList>
    </citation>
    <scope>NUCLEOTIDE SEQUENCE</scope>
    <source>
        <strain evidence="9">AS29M-1</strain>
    </source>
</reference>
<dbReference type="Proteomes" id="UP000683507">
    <property type="component" value="Chromosome"/>
</dbReference>
<keyword evidence="4 7" id="KW-0812">Transmembrane</keyword>
<keyword evidence="5 7" id="KW-1133">Transmembrane helix</keyword>
<feature type="transmembrane region" description="Helical" evidence="7">
    <location>
        <begin position="135"/>
        <end position="157"/>
    </location>
</feature>
<evidence type="ECO:0000256" key="7">
    <source>
        <dbReference type="RuleBase" id="RU363032"/>
    </source>
</evidence>
<evidence type="ECO:0000313" key="9">
    <source>
        <dbReference type="EMBL" id="CAG5084463.1"/>
    </source>
</evidence>
<dbReference type="PROSITE" id="PS50928">
    <property type="entry name" value="ABC_TM1"/>
    <property type="match status" value="1"/>
</dbReference>
<name>A0A916JNS0_9FLAO</name>
<dbReference type="InterPro" id="IPR000515">
    <property type="entry name" value="MetI-like"/>
</dbReference>
<evidence type="ECO:0000256" key="2">
    <source>
        <dbReference type="ARBA" id="ARBA00022448"/>
    </source>
</evidence>
<proteinExistence type="inferred from homology"/>
<keyword evidence="3" id="KW-1003">Cell membrane</keyword>
<keyword evidence="10" id="KW-1185">Reference proteome</keyword>